<evidence type="ECO:0000313" key="3">
    <source>
        <dbReference type="Proteomes" id="UP000472265"/>
    </source>
</evidence>
<dbReference type="InParanoid" id="A0A671WGC3"/>
<dbReference type="Pfam" id="PF15107">
    <property type="entry name" value="FAM216B"/>
    <property type="match status" value="1"/>
</dbReference>
<sequence length="116" mass="13018">RHKSAHVYLSEPQLQHVTTITIPKTMTGAPFLRHSALTPAQKEYLYTIAASSSTTHVRNLITQHYMNVLHRCVCTGDEKRPKKTLKVCVDGRSVQDSARFTPSLPGENGLKHIVNR</sequence>
<dbReference type="InterPro" id="IPR029373">
    <property type="entry name" value="FAM216"/>
</dbReference>
<evidence type="ECO:0000313" key="2">
    <source>
        <dbReference type="Ensembl" id="ENSSAUP00010038159.1"/>
    </source>
</evidence>
<dbReference type="PANTHER" id="PTHR16476">
    <property type="entry name" value="FAMILY WITH SEQUENCE SIMILARITY 216 MEMBER A"/>
    <property type="match status" value="1"/>
</dbReference>
<protein>
    <recommendedName>
        <fullName evidence="4">Protein FAM216A</fullName>
    </recommendedName>
</protein>
<dbReference type="PANTHER" id="PTHR16476:SF4">
    <property type="entry name" value="PROTEIN FAM216A"/>
    <property type="match status" value="1"/>
</dbReference>
<dbReference type="AlphaFoldDB" id="A0A671WGC3"/>
<proteinExistence type="inferred from homology"/>
<dbReference type="Ensembl" id="ENSSAUT00010040209.1">
    <property type="protein sequence ID" value="ENSSAUP00010038159.1"/>
    <property type="gene ID" value="ENSSAUG00010016114.1"/>
</dbReference>
<evidence type="ECO:0000256" key="1">
    <source>
        <dbReference type="ARBA" id="ARBA00008615"/>
    </source>
</evidence>
<name>A0A671WGC3_SPAAU</name>
<dbReference type="GeneTree" id="ENSGT01130000278394"/>
<reference evidence="2" key="2">
    <citation type="submission" date="2025-08" db="UniProtKB">
        <authorList>
            <consortium name="Ensembl"/>
        </authorList>
    </citation>
    <scope>IDENTIFICATION</scope>
</reference>
<comment type="similarity">
    <text evidence="1">Belongs to the FAM216 family.</text>
</comment>
<organism evidence="2 3">
    <name type="scientific">Sparus aurata</name>
    <name type="common">Gilthead sea bream</name>
    <dbReference type="NCBI Taxonomy" id="8175"/>
    <lineage>
        <taxon>Eukaryota</taxon>
        <taxon>Metazoa</taxon>
        <taxon>Chordata</taxon>
        <taxon>Craniata</taxon>
        <taxon>Vertebrata</taxon>
        <taxon>Euteleostomi</taxon>
        <taxon>Actinopterygii</taxon>
        <taxon>Neopterygii</taxon>
        <taxon>Teleostei</taxon>
        <taxon>Neoteleostei</taxon>
        <taxon>Acanthomorphata</taxon>
        <taxon>Eupercaria</taxon>
        <taxon>Spariformes</taxon>
        <taxon>Sparidae</taxon>
        <taxon>Sparus</taxon>
    </lineage>
</organism>
<keyword evidence="3" id="KW-1185">Reference proteome</keyword>
<dbReference type="Proteomes" id="UP000472265">
    <property type="component" value="Chromosome 16"/>
</dbReference>
<reference evidence="2" key="1">
    <citation type="submission" date="2021-04" db="EMBL/GenBank/DDBJ databases">
        <authorList>
            <consortium name="Wellcome Sanger Institute Data Sharing"/>
        </authorList>
    </citation>
    <scope>NUCLEOTIDE SEQUENCE [LARGE SCALE GENOMIC DNA]</scope>
</reference>
<accession>A0A671WGC3</accession>
<reference evidence="2" key="3">
    <citation type="submission" date="2025-09" db="UniProtKB">
        <authorList>
            <consortium name="Ensembl"/>
        </authorList>
    </citation>
    <scope>IDENTIFICATION</scope>
</reference>
<evidence type="ECO:0008006" key="4">
    <source>
        <dbReference type="Google" id="ProtNLM"/>
    </source>
</evidence>